<sequence length="399" mass="43415">MTARKILLLDTGNEWGGGTNSMFELLKRIDRERFAVTCLFYHDYPRGDSSLSHDLAALGIPLRLLPQRRQPLWAKLAKELLRGVLTPWPARRARAVRAVDAAWRIRPNAARIAAQLRDGEFDLLYMNNQPLSNIEGYLAAEATGVPTVQHCRIEPVLDAPTVALVNRLAKKVIGVSHGVVATLTAQGVDAARCVAVLNGIDPTQALPDGAPVRARLGIPDDALVFGTVGSLIARKSNHHVLDALARAQLPGDWRLLLVGEGREREALQQQAAQLGLADKVIFAGFQREPLPWVAAMDVCILASSSEGLPRVVLEAMLLGKPVIGSAVVGTRELVVDGDTGLLYPYGDIAALSERLSQLAHDPALRRDLGERGRVRVCDHYTVQRYVRDVEAVLAEAARP</sequence>
<keyword evidence="2 5" id="KW-0808">Transferase</keyword>
<evidence type="ECO:0000259" key="4">
    <source>
        <dbReference type="Pfam" id="PF13579"/>
    </source>
</evidence>
<dbReference type="Pfam" id="PF13579">
    <property type="entry name" value="Glyco_trans_4_4"/>
    <property type="match status" value="1"/>
</dbReference>
<dbReference type="PANTHER" id="PTHR12526:SF629">
    <property type="entry name" value="TEICHURONIC ACID BIOSYNTHESIS GLYCOSYLTRANSFERASE TUAH-RELATED"/>
    <property type="match status" value="1"/>
</dbReference>
<dbReference type="RefSeq" id="WP_018748348.1">
    <property type="nucleotide sequence ID" value="NZ_BSOZ01000081.1"/>
</dbReference>
<dbReference type="Proteomes" id="UP001156836">
    <property type="component" value="Unassembled WGS sequence"/>
</dbReference>
<dbReference type="InterPro" id="IPR028098">
    <property type="entry name" value="Glyco_trans_4-like_N"/>
</dbReference>
<keyword evidence="1" id="KW-0328">Glycosyltransferase</keyword>
<dbReference type="EMBL" id="BSOZ01000081">
    <property type="protein sequence ID" value="GLS05993.1"/>
    <property type="molecule type" value="Genomic_DNA"/>
</dbReference>
<organism evidence="5 6">
    <name type="scientific">Chitiniphilus shinanonensis</name>
    <dbReference type="NCBI Taxonomy" id="553088"/>
    <lineage>
        <taxon>Bacteria</taxon>
        <taxon>Pseudomonadati</taxon>
        <taxon>Pseudomonadota</taxon>
        <taxon>Betaproteobacteria</taxon>
        <taxon>Neisseriales</taxon>
        <taxon>Chitinibacteraceae</taxon>
        <taxon>Chitiniphilus</taxon>
    </lineage>
</organism>
<name>A0ABQ6BVH8_9NEIS</name>
<dbReference type="SUPFAM" id="SSF53756">
    <property type="entry name" value="UDP-Glycosyltransferase/glycogen phosphorylase"/>
    <property type="match status" value="1"/>
</dbReference>
<evidence type="ECO:0000256" key="1">
    <source>
        <dbReference type="ARBA" id="ARBA00022676"/>
    </source>
</evidence>
<comment type="caution">
    <text evidence="5">The sequence shown here is derived from an EMBL/GenBank/DDBJ whole genome shotgun (WGS) entry which is preliminary data.</text>
</comment>
<evidence type="ECO:0000313" key="5">
    <source>
        <dbReference type="EMBL" id="GLS05993.1"/>
    </source>
</evidence>
<dbReference type="Gene3D" id="3.40.50.2000">
    <property type="entry name" value="Glycogen Phosphorylase B"/>
    <property type="match status" value="2"/>
</dbReference>
<dbReference type="GO" id="GO:0016740">
    <property type="term" value="F:transferase activity"/>
    <property type="evidence" value="ECO:0007669"/>
    <property type="project" value="UniProtKB-KW"/>
</dbReference>
<protein>
    <submittedName>
        <fullName evidence="5">Glycosyl transferase</fullName>
    </submittedName>
</protein>
<gene>
    <name evidence="5" type="ORF">GCM10007860_31570</name>
</gene>
<keyword evidence="6" id="KW-1185">Reference proteome</keyword>
<evidence type="ECO:0000313" key="6">
    <source>
        <dbReference type="Proteomes" id="UP001156836"/>
    </source>
</evidence>
<evidence type="ECO:0000259" key="3">
    <source>
        <dbReference type="Pfam" id="PF00534"/>
    </source>
</evidence>
<feature type="domain" description="Glycosyltransferase subfamily 4-like N-terminal" evidence="4">
    <location>
        <begin position="17"/>
        <end position="199"/>
    </location>
</feature>
<reference evidence="6" key="1">
    <citation type="journal article" date="2019" name="Int. J. Syst. Evol. Microbiol.">
        <title>The Global Catalogue of Microorganisms (GCM) 10K type strain sequencing project: providing services to taxonomists for standard genome sequencing and annotation.</title>
        <authorList>
            <consortium name="The Broad Institute Genomics Platform"/>
            <consortium name="The Broad Institute Genome Sequencing Center for Infectious Disease"/>
            <person name="Wu L."/>
            <person name="Ma J."/>
        </authorList>
    </citation>
    <scope>NUCLEOTIDE SEQUENCE [LARGE SCALE GENOMIC DNA]</scope>
    <source>
        <strain evidence="6">NBRC 104970</strain>
    </source>
</reference>
<evidence type="ECO:0000256" key="2">
    <source>
        <dbReference type="ARBA" id="ARBA00022679"/>
    </source>
</evidence>
<dbReference type="CDD" id="cd03811">
    <property type="entry name" value="GT4_GT28_WabH-like"/>
    <property type="match status" value="1"/>
</dbReference>
<proteinExistence type="predicted"/>
<dbReference type="InterPro" id="IPR001296">
    <property type="entry name" value="Glyco_trans_1"/>
</dbReference>
<dbReference type="PANTHER" id="PTHR12526">
    <property type="entry name" value="GLYCOSYLTRANSFERASE"/>
    <property type="match status" value="1"/>
</dbReference>
<feature type="domain" description="Glycosyl transferase family 1" evidence="3">
    <location>
        <begin position="213"/>
        <end position="373"/>
    </location>
</feature>
<accession>A0ABQ6BVH8</accession>
<dbReference type="Pfam" id="PF00534">
    <property type="entry name" value="Glycos_transf_1"/>
    <property type="match status" value="1"/>
</dbReference>